<comment type="caution">
    <text evidence="1">The sequence shown here is derived from an EMBL/GenBank/DDBJ whole genome shotgun (WGS) entry which is preliminary data.</text>
</comment>
<keyword evidence="2" id="KW-1185">Reference proteome</keyword>
<sequence>MLLATKFVAEFKDRRVGHYIVRWRVKLLQGFSIPTGLRFSVSVSYDAEPMDISGSFDVALSPDDLEGL</sequence>
<dbReference type="AlphaFoldDB" id="A0A9P6LU33"/>
<dbReference type="Proteomes" id="UP000749646">
    <property type="component" value="Unassembled WGS sequence"/>
</dbReference>
<accession>A0A9P6LU33</accession>
<gene>
    <name evidence="1" type="ORF">BGZ65_007729</name>
</gene>
<dbReference type="OrthoDB" id="10457098at2759"/>
<evidence type="ECO:0000313" key="2">
    <source>
        <dbReference type="Proteomes" id="UP000749646"/>
    </source>
</evidence>
<dbReference type="EMBL" id="JAAAHW010009370">
    <property type="protein sequence ID" value="KAF9942197.1"/>
    <property type="molecule type" value="Genomic_DNA"/>
</dbReference>
<evidence type="ECO:0000313" key="1">
    <source>
        <dbReference type="EMBL" id="KAF9942197.1"/>
    </source>
</evidence>
<organism evidence="1 2">
    <name type="scientific">Modicella reniformis</name>
    <dbReference type="NCBI Taxonomy" id="1440133"/>
    <lineage>
        <taxon>Eukaryota</taxon>
        <taxon>Fungi</taxon>
        <taxon>Fungi incertae sedis</taxon>
        <taxon>Mucoromycota</taxon>
        <taxon>Mortierellomycotina</taxon>
        <taxon>Mortierellomycetes</taxon>
        <taxon>Mortierellales</taxon>
        <taxon>Mortierellaceae</taxon>
        <taxon>Modicella</taxon>
    </lineage>
</organism>
<name>A0A9P6LU33_9FUNG</name>
<protein>
    <submittedName>
        <fullName evidence="1">Uncharacterized protein</fullName>
    </submittedName>
</protein>
<feature type="non-terminal residue" evidence="1">
    <location>
        <position position="1"/>
    </location>
</feature>
<proteinExistence type="predicted"/>
<reference evidence="1" key="1">
    <citation type="journal article" date="2020" name="Fungal Divers.">
        <title>Resolving the Mortierellaceae phylogeny through synthesis of multi-gene phylogenetics and phylogenomics.</title>
        <authorList>
            <person name="Vandepol N."/>
            <person name="Liber J."/>
            <person name="Desiro A."/>
            <person name="Na H."/>
            <person name="Kennedy M."/>
            <person name="Barry K."/>
            <person name="Grigoriev I.V."/>
            <person name="Miller A.N."/>
            <person name="O'Donnell K."/>
            <person name="Stajich J.E."/>
            <person name="Bonito G."/>
        </authorList>
    </citation>
    <scope>NUCLEOTIDE SEQUENCE</scope>
    <source>
        <strain evidence="1">MES-2147</strain>
    </source>
</reference>